<dbReference type="Proteomes" id="UP001140949">
    <property type="component" value="Unassembled WGS sequence"/>
</dbReference>
<protein>
    <submittedName>
        <fullName evidence="1">Uncharacterized protein</fullName>
    </submittedName>
</protein>
<evidence type="ECO:0000313" key="2">
    <source>
        <dbReference type="Proteomes" id="UP001140949"/>
    </source>
</evidence>
<organism evidence="1 2">
    <name type="scientific">Iris pallida</name>
    <name type="common">Sweet iris</name>
    <dbReference type="NCBI Taxonomy" id="29817"/>
    <lineage>
        <taxon>Eukaryota</taxon>
        <taxon>Viridiplantae</taxon>
        <taxon>Streptophyta</taxon>
        <taxon>Embryophyta</taxon>
        <taxon>Tracheophyta</taxon>
        <taxon>Spermatophyta</taxon>
        <taxon>Magnoliopsida</taxon>
        <taxon>Liliopsida</taxon>
        <taxon>Asparagales</taxon>
        <taxon>Iridaceae</taxon>
        <taxon>Iridoideae</taxon>
        <taxon>Irideae</taxon>
        <taxon>Iris</taxon>
    </lineage>
</organism>
<keyword evidence="2" id="KW-1185">Reference proteome</keyword>
<evidence type="ECO:0000313" key="1">
    <source>
        <dbReference type="EMBL" id="KAJ6799485.1"/>
    </source>
</evidence>
<gene>
    <name evidence="1" type="ORF">M6B38_206995</name>
</gene>
<accession>A0AAX6E686</accession>
<comment type="caution">
    <text evidence="1">The sequence shown here is derived from an EMBL/GenBank/DDBJ whole genome shotgun (WGS) entry which is preliminary data.</text>
</comment>
<dbReference type="AlphaFoldDB" id="A0AAX6E686"/>
<reference evidence="1" key="1">
    <citation type="journal article" date="2023" name="GigaByte">
        <title>Genome assembly of the bearded iris, Iris pallida Lam.</title>
        <authorList>
            <person name="Bruccoleri R.E."/>
            <person name="Oakeley E.J."/>
            <person name="Faust A.M.E."/>
            <person name="Altorfer M."/>
            <person name="Dessus-Babus S."/>
            <person name="Burckhardt D."/>
            <person name="Oertli M."/>
            <person name="Naumann U."/>
            <person name="Petersen F."/>
            <person name="Wong J."/>
        </authorList>
    </citation>
    <scope>NUCLEOTIDE SEQUENCE</scope>
    <source>
        <strain evidence="1">GSM-AAB239-AS_SAM_17_03QT</strain>
    </source>
</reference>
<proteinExistence type="predicted"/>
<name>A0AAX6E686_IRIPA</name>
<sequence length="160" mass="17339">MAALDQIDNITHIFGSYNDKESDTAAKKAEQCLAVSGSQLTGIGRSTTSISYRPTRRSLPREYGRTGSSQCWQIAVVKEAVVIQGAPAEEVQHRDFGTARGARLQRCGFEEKIEMVVRGGGSDEGLVASWLGGTRTGHCTVTRALMTQGHEQMAHHLGSY</sequence>
<reference evidence="1" key="2">
    <citation type="submission" date="2023-04" db="EMBL/GenBank/DDBJ databases">
        <authorList>
            <person name="Bruccoleri R.E."/>
            <person name="Oakeley E.J."/>
            <person name="Faust A.-M."/>
            <person name="Dessus-Babus S."/>
            <person name="Altorfer M."/>
            <person name="Burckhardt D."/>
            <person name="Oertli M."/>
            <person name="Naumann U."/>
            <person name="Petersen F."/>
            <person name="Wong J."/>
        </authorList>
    </citation>
    <scope>NUCLEOTIDE SEQUENCE</scope>
    <source>
        <strain evidence="1">GSM-AAB239-AS_SAM_17_03QT</strain>
        <tissue evidence="1">Leaf</tissue>
    </source>
</reference>
<dbReference type="EMBL" id="JANAVB010039816">
    <property type="protein sequence ID" value="KAJ6799485.1"/>
    <property type="molecule type" value="Genomic_DNA"/>
</dbReference>